<proteinExistence type="predicted"/>
<organism evidence="1 2">
    <name type="scientific">Nepenthes gracilis</name>
    <name type="common">Slender pitcher plant</name>
    <dbReference type="NCBI Taxonomy" id="150966"/>
    <lineage>
        <taxon>Eukaryota</taxon>
        <taxon>Viridiplantae</taxon>
        <taxon>Streptophyta</taxon>
        <taxon>Embryophyta</taxon>
        <taxon>Tracheophyta</taxon>
        <taxon>Spermatophyta</taxon>
        <taxon>Magnoliopsida</taxon>
        <taxon>eudicotyledons</taxon>
        <taxon>Gunneridae</taxon>
        <taxon>Pentapetalae</taxon>
        <taxon>Caryophyllales</taxon>
        <taxon>Nepenthaceae</taxon>
        <taxon>Nepenthes</taxon>
    </lineage>
</organism>
<name>A0AAD3RXA1_NEPGR</name>
<evidence type="ECO:0000313" key="1">
    <source>
        <dbReference type="EMBL" id="GMG99405.1"/>
    </source>
</evidence>
<comment type="caution">
    <text evidence="1">The sequence shown here is derived from an EMBL/GenBank/DDBJ whole genome shotgun (WGS) entry which is preliminary data.</text>
</comment>
<accession>A0AAD3RXA1</accession>
<dbReference type="EMBL" id="BSYO01000001">
    <property type="protein sequence ID" value="GMG99405.1"/>
    <property type="molecule type" value="Genomic_DNA"/>
</dbReference>
<evidence type="ECO:0000313" key="2">
    <source>
        <dbReference type="Proteomes" id="UP001279734"/>
    </source>
</evidence>
<sequence length="109" mass="12078">MKDTSEELPEELLEKVIASPAHEGSTSSTPLLAPNLHTRLDRLARRVWQADKVTGAVSKALMQRDRVISDRDTAIAWLNSKLEALGAEHWEDAATLDSVLASMEARMRV</sequence>
<dbReference type="AlphaFoldDB" id="A0AAD3RXA1"/>
<protein>
    <submittedName>
        <fullName evidence="1">Uncharacterized protein</fullName>
    </submittedName>
</protein>
<dbReference type="Proteomes" id="UP001279734">
    <property type="component" value="Unassembled WGS sequence"/>
</dbReference>
<reference evidence="1" key="1">
    <citation type="submission" date="2023-05" db="EMBL/GenBank/DDBJ databases">
        <title>Nepenthes gracilis genome sequencing.</title>
        <authorList>
            <person name="Fukushima K."/>
        </authorList>
    </citation>
    <scope>NUCLEOTIDE SEQUENCE</scope>
    <source>
        <strain evidence="1">SING2019-196</strain>
    </source>
</reference>
<keyword evidence="2" id="KW-1185">Reference proteome</keyword>
<gene>
    <name evidence="1" type="ORF">Nepgr_001245</name>
</gene>